<evidence type="ECO:0000313" key="1">
    <source>
        <dbReference type="EMBL" id="EMA69325.1"/>
    </source>
</evidence>
<comment type="caution">
    <text evidence="1">The sequence shown here is derived from an EMBL/GenBank/DDBJ whole genome shotgun (WGS) entry which is preliminary data.</text>
</comment>
<sequence length="403" mass="43198">MTEHVNIYTIDLPDRTVEIAPRSGGHETATAAVLDEGTYVESTGVSAQSFDVDVTFNGDRRATWHADALETLGNNPAIGVLPLGGSTHAGVDGYYVASSTRRDPRLAEPPGADLAASDATESVTLTLERAGTRKRHVLAVKTAPSQPDPGHPFGNDTDAIVGLPADARRVRIVDATSSPTERERPTPVATVDAEHGAVDLFDATAEAIDEPVYLFDLDYDLQGDVDPGVWDTYGQADRLDEDGVVSWGRVFATAHDFSGSVVCENGLLRVTIDEPTNADETASLDVEEYDADADAWTTVALPEYSADLDTDWQPTDVDLTHIGQASVRAQVEFEAVAGDQEGDVYALDVELERGRSELEVWIPESVDEAIPADLKTMLEPIAATNQVDSGAEQGLVAREEVRL</sequence>
<protein>
    <submittedName>
        <fullName evidence="1">Uncharacterized protein</fullName>
    </submittedName>
</protein>
<dbReference type="STRING" id="1230454.C461_03153"/>
<dbReference type="AlphaFoldDB" id="M0PKP0"/>
<dbReference type="EMBL" id="AOJI01000015">
    <property type="protein sequence ID" value="EMA69325.1"/>
    <property type="molecule type" value="Genomic_DNA"/>
</dbReference>
<proteinExistence type="predicted"/>
<accession>M0PKP0</accession>
<keyword evidence="2" id="KW-1185">Reference proteome</keyword>
<name>M0PKP0_9EURY</name>
<dbReference type="PATRIC" id="fig|1230454.4.peg.649"/>
<gene>
    <name evidence="1" type="ORF">C461_03153</name>
</gene>
<reference evidence="1 2" key="1">
    <citation type="journal article" date="2014" name="PLoS Genet.">
        <title>Phylogenetically driven sequencing of extremely halophilic archaea reveals strategies for static and dynamic osmo-response.</title>
        <authorList>
            <person name="Becker E.A."/>
            <person name="Seitzer P.M."/>
            <person name="Tritt A."/>
            <person name="Larsen D."/>
            <person name="Krusor M."/>
            <person name="Yao A.I."/>
            <person name="Wu D."/>
            <person name="Madern D."/>
            <person name="Eisen J.A."/>
            <person name="Darling A.E."/>
            <person name="Facciotti M.T."/>
        </authorList>
    </citation>
    <scope>NUCLEOTIDE SEQUENCE [LARGE SCALE GENOMIC DNA]</scope>
    <source>
        <strain evidence="1 2">JCM 13560</strain>
    </source>
</reference>
<evidence type="ECO:0000313" key="2">
    <source>
        <dbReference type="Proteomes" id="UP000011575"/>
    </source>
</evidence>
<organism evidence="1 2">
    <name type="scientific">Halorubrum aidingense JCM 13560</name>
    <dbReference type="NCBI Taxonomy" id="1230454"/>
    <lineage>
        <taxon>Archaea</taxon>
        <taxon>Methanobacteriati</taxon>
        <taxon>Methanobacteriota</taxon>
        <taxon>Stenosarchaea group</taxon>
        <taxon>Halobacteria</taxon>
        <taxon>Halobacteriales</taxon>
        <taxon>Haloferacaceae</taxon>
        <taxon>Halorubrum</taxon>
    </lineage>
</organism>
<dbReference type="Proteomes" id="UP000011575">
    <property type="component" value="Unassembled WGS sequence"/>
</dbReference>